<dbReference type="RefSeq" id="WP_131757104.1">
    <property type="nucleotide sequence ID" value="NZ_CAACUY010000025.1"/>
</dbReference>
<feature type="region of interest" description="Disordered" evidence="1">
    <location>
        <begin position="1"/>
        <end position="41"/>
    </location>
</feature>
<evidence type="ECO:0000313" key="3">
    <source>
        <dbReference type="Proteomes" id="UP001597063"/>
    </source>
</evidence>
<dbReference type="Proteomes" id="UP001597063">
    <property type="component" value="Unassembled WGS sequence"/>
</dbReference>
<comment type="caution">
    <text evidence="2">The sequence shown here is derived from an EMBL/GenBank/DDBJ whole genome shotgun (WGS) entry which is preliminary data.</text>
</comment>
<sequence length="634" mass="67926">MTLPTTPGGGVSRRAALAKARQSRRPSRLGRRAGAAAKPDYPMEADAGFPGLLKRVWQQAAAAPDLPSAVDTLLTLGGHVPADVQLRALPAPDECALKVLFGRSWRTSDPPEEAVPREAVPRQDAAGTAFLGEIGLNTSGRVVVRVPSKPPLAGAEDLVDGVLRVRWSGRDLAAYRAELAGAAGRLRESVADCRAWLAAAGEDGRRDMLENLKEAALRTAPFVLYSGDRQYTNFRDRNTLTGKTLWPGHPDCALSSLSAVPLDLWSDGDVLMVTCLTLLVRSAGFARIEEANGTQLTLDHVACLLERTRLAYNGVAGGRPVPPAASSRVAALAGLADAIARRRREIAGDVRLYREIHGPLMHKIERVAGAPADGARRLEAGVCARLRDRLPLSGGTLAELGASAEASPGWLAEPHGGFGTGLESLVYETVRAAADAFDADFAMSRGMRSLTALVEAMRGQRWAEIAAWDLPHFFCCVVPAPRARRYFGESSAHLADTAWSISARMQYNSWHFLVGNLPKVPEIAARDYFVPPTIPDVAYHSDQHHHGHVAAKVRFSIRSPQAVTVLGRALNGFVDLRLLRCEGRPFGEQDLLAAHQVSGFVAKATGAAAALVAGGADITVTAFDSQWHWDTIAQ</sequence>
<reference evidence="3" key="1">
    <citation type="journal article" date="2019" name="Int. J. Syst. Evol. Microbiol.">
        <title>The Global Catalogue of Microorganisms (GCM) 10K type strain sequencing project: providing services to taxonomists for standard genome sequencing and annotation.</title>
        <authorList>
            <consortium name="The Broad Institute Genomics Platform"/>
            <consortium name="The Broad Institute Genome Sequencing Center for Infectious Disease"/>
            <person name="Wu L."/>
            <person name="Ma J."/>
        </authorList>
    </citation>
    <scope>NUCLEOTIDE SEQUENCE [LARGE SCALE GENOMIC DNA]</scope>
    <source>
        <strain evidence="3">JCM 9371</strain>
    </source>
</reference>
<organism evidence="2 3">
    <name type="scientific">Actinomadura fibrosa</name>
    <dbReference type="NCBI Taxonomy" id="111802"/>
    <lineage>
        <taxon>Bacteria</taxon>
        <taxon>Bacillati</taxon>
        <taxon>Actinomycetota</taxon>
        <taxon>Actinomycetes</taxon>
        <taxon>Streptosporangiales</taxon>
        <taxon>Thermomonosporaceae</taxon>
        <taxon>Actinomadura</taxon>
    </lineage>
</organism>
<dbReference type="EMBL" id="JBHTGP010000001">
    <property type="protein sequence ID" value="MFD0683219.1"/>
    <property type="molecule type" value="Genomic_DNA"/>
</dbReference>
<keyword evidence="3" id="KW-1185">Reference proteome</keyword>
<evidence type="ECO:0000313" key="2">
    <source>
        <dbReference type="EMBL" id="MFD0683219.1"/>
    </source>
</evidence>
<evidence type="ECO:0000256" key="1">
    <source>
        <dbReference type="SAM" id="MobiDB-lite"/>
    </source>
</evidence>
<proteinExistence type="predicted"/>
<feature type="compositionally biased region" description="Basic residues" evidence="1">
    <location>
        <begin position="21"/>
        <end position="31"/>
    </location>
</feature>
<gene>
    <name evidence="2" type="ORF">ACFQZM_01815</name>
</gene>
<name>A0ABW2XA92_9ACTN</name>
<protein>
    <submittedName>
        <fullName evidence="2">Uncharacterized protein</fullName>
    </submittedName>
</protein>
<accession>A0ABW2XA92</accession>